<dbReference type="OrthoDB" id="331948at2759"/>
<dbReference type="GO" id="GO:0019706">
    <property type="term" value="F:protein-cysteine S-palmitoyltransferase activity"/>
    <property type="evidence" value="ECO:0007669"/>
    <property type="project" value="UniProtKB-EC"/>
</dbReference>
<dbReference type="InterPro" id="IPR039859">
    <property type="entry name" value="PFA4/ZDH16/20/ERF2-like"/>
</dbReference>
<dbReference type="GO" id="GO:0005794">
    <property type="term" value="C:Golgi apparatus"/>
    <property type="evidence" value="ECO:0007669"/>
    <property type="project" value="TreeGrafter"/>
</dbReference>
<keyword evidence="5 11" id="KW-0472">Membrane</keyword>
<evidence type="ECO:0000313" key="15">
    <source>
        <dbReference type="Proteomes" id="UP000696280"/>
    </source>
</evidence>
<proteinExistence type="inferred from homology"/>
<dbReference type="EMBL" id="CAJVRL010000001">
    <property type="protein sequence ID" value="CAG8948897.1"/>
    <property type="molecule type" value="Genomic_DNA"/>
</dbReference>
<evidence type="ECO:0000256" key="6">
    <source>
        <dbReference type="ARBA" id="ARBA00023139"/>
    </source>
</evidence>
<keyword evidence="8 11" id="KW-0012">Acyltransferase</keyword>
<keyword evidence="3 11" id="KW-0812">Transmembrane</keyword>
<evidence type="ECO:0000256" key="8">
    <source>
        <dbReference type="ARBA" id="ARBA00023315"/>
    </source>
</evidence>
<keyword evidence="6" id="KW-0564">Palmitate</keyword>
<feature type="region of interest" description="Disordered" evidence="12">
    <location>
        <begin position="96"/>
        <end position="130"/>
    </location>
</feature>
<accession>A0A9N9KNU8</accession>
<dbReference type="GO" id="GO:0016020">
    <property type="term" value="C:membrane"/>
    <property type="evidence" value="ECO:0007669"/>
    <property type="project" value="UniProtKB-SubCell"/>
</dbReference>
<evidence type="ECO:0000256" key="12">
    <source>
        <dbReference type="SAM" id="MobiDB-lite"/>
    </source>
</evidence>
<dbReference type="PROSITE" id="PS50216">
    <property type="entry name" value="DHHC"/>
    <property type="match status" value="1"/>
</dbReference>
<organism evidence="14 15">
    <name type="scientific">Hymenoscyphus fraxineus</name>
    <dbReference type="NCBI Taxonomy" id="746836"/>
    <lineage>
        <taxon>Eukaryota</taxon>
        <taxon>Fungi</taxon>
        <taxon>Dikarya</taxon>
        <taxon>Ascomycota</taxon>
        <taxon>Pezizomycotina</taxon>
        <taxon>Leotiomycetes</taxon>
        <taxon>Helotiales</taxon>
        <taxon>Helotiaceae</taxon>
        <taxon>Hymenoscyphus</taxon>
    </lineage>
</organism>
<name>A0A9N9KNU8_9HELO</name>
<comment type="domain">
    <text evidence="11">The DHHC domain is required for palmitoyltransferase activity.</text>
</comment>
<feature type="domain" description="Palmitoyltransferase DHHC" evidence="13">
    <location>
        <begin position="141"/>
        <end position="252"/>
    </location>
</feature>
<feature type="region of interest" description="Disordered" evidence="12">
    <location>
        <begin position="455"/>
        <end position="477"/>
    </location>
</feature>
<reference evidence="14" key="1">
    <citation type="submission" date="2021-07" db="EMBL/GenBank/DDBJ databases">
        <authorList>
            <person name="Durling M."/>
        </authorList>
    </citation>
    <scope>NUCLEOTIDE SEQUENCE</scope>
</reference>
<gene>
    <name evidence="14" type="ORF">HYFRA_00002022</name>
</gene>
<evidence type="ECO:0000256" key="9">
    <source>
        <dbReference type="ARBA" id="ARBA00038298"/>
    </source>
</evidence>
<evidence type="ECO:0000259" key="13">
    <source>
        <dbReference type="Pfam" id="PF01529"/>
    </source>
</evidence>
<evidence type="ECO:0000256" key="11">
    <source>
        <dbReference type="RuleBase" id="RU079119"/>
    </source>
</evidence>
<feature type="compositionally biased region" description="Polar residues" evidence="12">
    <location>
        <begin position="299"/>
        <end position="365"/>
    </location>
</feature>
<keyword evidence="15" id="KW-1185">Reference proteome</keyword>
<evidence type="ECO:0000256" key="7">
    <source>
        <dbReference type="ARBA" id="ARBA00023288"/>
    </source>
</evidence>
<evidence type="ECO:0000313" key="14">
    <source>
        <dbReference type="EMBL" id="CAG8948897.1"/>
    </source>
</evidence>
<dbReference type="GO" id="GO:0005783">
    <property type="term" value="C:endoplasmic reticulum"/>
    <property type="evidence" value="ECO:0007669"/>
    <property type="project" value="TreeGrafter"/>
</dbReference>
<keyword evidence="4 11" id="KW-1133">Transmembrane helix</keyword>
<feature type="transmembrane region" description="Helical" evidence="11">
    <location>
        <begin position="18"/>
        <end position="40"/>
    </location>
</feature>
<evidence type="ECO:0000256" key="1">
    <source>
        <dbReference type="ARBA" id="ARBA00004141"/>
    </source>
</evidence>
<evidence type="ECO:0000256" key="4">
    <source>
        <dbReference type="ARBA" id="ARBA00022989"/>
    </source>
</evidence>
<evidence type="ECO:0000256" key="5">
    <source>
        <dbReference type="ARBA" id="ARBA00023136"/>
    </source>
</evidence>
<evidence type="ECO:0000256" key="2">
    <source>
        <dbReference type="ARBA" id="ARBA00022679"/>
    </source>
</evidence>
<dbReference type="PANTHER" id="PTHR22883">
    <property type="entry name" value="ZINC FINGER DHHC DOMAIN CONTAINING PROTEIN"/>
    <property type="match status" value="1"/>
</dbReference>
<feature type="compositionally biased region" description="Low complexity" evidence="12">
    <location>
        <begin position="455"/>
        <end position="468"/>
    </location>
</feature>
<comment type="similarity">
    <text evidence="9">Belongs to the DHHC palmitoyltransferase family. PFA5 subfamily.</text>
</comment>
<feature type="transmembrane region" description="Helical" evidence="11">
    <location>
        <begin position="52"/>
        <end position="76"/>
    </location>
</feature>
<dbReference type="AlphaFoldDB" id="A0A9N9KNU8"/>
<keyword evidence="2 11" id="KW-0808">Transferase</keyword>
<dbReference type="GO" id="GO:0006612">
    <property type="term" value="P:protein targeting to membrane"/>
    <property type="evidence" value="ECO:0007669"/>
    <property type="project" value="TreeGrafter"/>
</dbReference>
<evidence type="ECO:0000256" key="10">
    <source>
        <dbReference type="ARBA" id="ARBA00048048"/>
    </source>
</evidence>
<protein>
    <recommendedName>
        <fullName evidence="11">Palmitoyltransferase</fullName>
        <ecNumber evidence="11">2.3.1.225</ecNumber>
    </recommendedName>
</protein>
<feature type="transmembrane region" description="Helical" evidence="11">
    <location>
        <begin position="216"/>
        <end position="235"/>
    </location>
</feature>
<comment type="caution">
    <text evidence="14">The sequence shown here is derived from an EMBL/GenBank/DDBJ whole genome shotgun (WGS) entry which is preliminary data.</text>
</comment>
<evidence type="ECO:0000256" key="3">
    <source>
        <dbReference type="ARBA" id="ARBA00022692"/>
    </source>
</evidence>
<dbReference type="Proteomes" id="UP000696280">
    <property type="component" value="Unassembled WGS sequence"/>
</dbReference>
<dbReference type="EC" id="2.3.1.225" evidence="11"/>
<sequence length="477" mass="53369">MKDQRAREQIINIWTARIIPLILFGVVVYATYVTIGLLCVDYLLHDHGAKGSAIAIIVVYFILLILMTVSWLRLFLITTFDPPYVPLGPAAIREREHLNDKGNSQSEEDGLGAGEYQMTEKGGKDDPNSPGLELFYTKDVFWKPDRTHHDRASGRCIKKMDHFCPWVGGPIGENNFKFFIQYTFWTALYCLHILIVMSFYVSRQRASKSEKLNKQFVAMIALAGFFMLFTGSLTVNSCDLALKNLTAVEKLSAHYKVHVFAIKKPNNCRTQSSYYREVTYPLDDYQMSLMVRKPVPDGLSQNGNSSVLPESTTEQGVHASNQLQSASTTSPGVVVSMSNNLPDSSHTATSAAQPHNSSCPVQGQTSRDRMATRTFAILTTAEGENPWDLGSYVANFKTVMGNSVIDWFLPTISPCSIHEDPESQFNLGNAVKRIRERNGLMEHRSSYVENFVPPQQTSNTDNTQQQVQLGTINGNVR</sequence>
<keyword evidence="7" id="KW-0449">Lipoprotein</keyword>
<dbReference type="Pfam" id="PF01529">
    <property type="entry name" value="DHHC"/>
    <property type="match status" value="1"/>
</dbReference>
<feature type="region of interest" description="Disordered" evidence="12">
    <location>
        <begin position="294"/>
        <end position="368"/>
    </location>
</feature>
<dbReference type="PANTHER" id="PTHR22883:SF23">
    <property type="entry name" value="PALMITOYLTRANSFERASE ZDHHC6"/>
    <property type="match status" value="1"/>
</dbReference>
<feature type="transmembrane region" description="Helical" evidence="11">
    <location>
        <begin position="182"/>
        <end position="201"/>
    </location>
</feature>
<comment type="subcellular location">
    <subcellularLocation>
        <location evidence="1">Membrane</location>
        <topology evidence="1">Multi-pass membrane protein</topology>
    </subcellularLocation>
</comment>
<comment type="catalytic activity">
    <reaction evidence="10 11">
        <text>L-cysteinyl-[protein] + hexadecanoyl-CoA = S-hexadecanoyl-L-cysteinyl-[protein] + CoA</text>
        <dbReference type="Rhea" id="RHEA:36683"/>
        <dbReference type="Rhea" id="RHEA-COMP:10131"/>
        <dbReference type="Rhea" id="RHEA-COMP:11032"/>
        <dbReference type="ChEBI" id="CHEBI:29950"/>
        <dbReference type="ChEBI" id="CHEBI:57287"/>
        <dbReference type="ChEBI" id="CHEBI:57379"/>
        <dbReference type="ChEBI" id="CHEBI:74151"/>
        <dbReference type="EC" id="2.3.1.225"/>
    </reaction>
</comment>
<dbReference type="InterPro" id="IPR001594">
    <property type="entry name" value="Palmitoyltrfase_DHHC"/>
</dbReference>